<evidence type="ECO:0000313" key="2">
    <source>
        <dbReference type="EMBL" id="KAF3596900.1"/>
    </source>
</evidence>
<gene>
    <name evidence="2" type="ORF">DY000_02024922</name>
</gene>
<reference evidence="2 3" key="1">
    <citation type="journal article" date="2020" name="BMC Genomics">
        <title>Intraspecific diversification of the crop wild relative Brassica cretica Lam. using demographic model selection.</title>
        <authorList>
            <person name="Kioukis A."/>
            <person name="Michalopoulou V.A."/>
            <person name="Briers L."/>
            <person name="Pirintsos S."/>
            <person name="Studholme D.J."/>
            <person name="Pavlidis P."/>
            <person name="Sarris P.F."/>
        </authorList>
    </citation>
    <scope>NUCLEOTIDE SEQUENCE [LARGE SCALE GENOMIC DNA]</scope>
    <source>
        <strain evidence="3">cv. PFS-1207/04</strain>
    </source>
</reference>
<proteinExistence type="predicted"/>
<keyword evidence="3" id="KW-1185">Reference proteome</keyword>
<evidence type="ECO:0000256" key="1">
    <source>
        <dbReference type="SAM" id="MobiDB-lite"/>
    </source>
</evidence>
<accession>A0ABQ7EJP7</accession>
<dbReference type="EMBL" id="QGKV02000299">
    <property type="protein sequence ID" value="KAF3596900.1"/>
    <property type="molecule type" value="Genomic_DNA"/>
</dbReference>
<name>A0ABQ7EJP7_BRACR</name>
<protein>
    <submittedName>
        <fullName evidence="2">Uncharacterized protein</fullName>
    </submittedName>
</protein>
<dbReference type="Proteomes" id="UP000266723">
    <property type="component" value="Unassembled WGS sequence"/>
</dbReference>
<evidence type="ECO:0000313" key="3">
    <source>
        <dbReference type="Proteomes" id="UP000266723"/>
    </source>
</evidence>
<sequence length="68" mass="7684">MDRKRIGVRPLVDNEKEDKLMHKKKQQNSQEHTGLLLLLLLVRLEVDAAVPSAAAVPPLPLLHVRSKE</sequence>
<comment type="caution">
    <text evidence="2">The sequence shown here is derived from an EMBL/GenBank/DDBJ whole genome shotgun (WGS) entry which is preliminary data.</text>
</comment>
<feature type="region of interest" description="Disordered" evidence="1">
    <location>
        <begin position="1"/>
        <end position="29"/>
    </location>
</feature>
<organism evidence="2 3">
    <name type="scientific">Brassica cretica</name>
    <name type="common">Mustard</name>
    <dbReference type="NCBI Taxonomy" id="69181"/>
    <lineage>
        <taxon>Eukaryota</taxon>
        <taxon>Viridiplantae</taxon>
        <taxon>Streptophyta</taxon>
        <taxon>Embryophyta</taxon>
        <taxon>Tracheophyta</taxon>
        <taxon>Spermatophyta</taxon>
        <taxon>Magnoliopsida</taxon>
        <taxon>eudicotyledons</taxon>
        <taxon>Gunneridae</taxon>
        <taxon>Pentapetalae</taxon>
        <taxon>rosids</taxon>
        <taxon>malvids</taxon>
        <taxon>Brassicales</taxon>
        <taxon>Brassicaceae</taxon>
        <taxon>Brassiceae</taxon>
        <taxon>Brassica</taxon>
    </lineage>
</organism>